<dbReference type="PANTHER" id="PTHR47691:SF3">
    <property type="entry name" value="HTH-TYPE TRANSCRIPTIONAL REGULATOR RV0890C-RELATED"/>
    <property type="match status" value="1"/>
</dbReference>
<evidence type="ECO:0000313" key="6">
    <source>
        <dbReference type="EMBL" id="MDP9794741.1"/>
    </source>
</evidence>
<proteinExistence type="inferred from homology"/>
<dbReference type="SMART" id="SM01043">
    <property type="entry name" value="BTAD"/>
    <property type="match status" value="1"/>
</dbReference>
<feature type="region of interest" description="Disordered" evidence="4">
    <location>
        <begin position="248"/>
        <end position="324"/>
    </location>
</feature>
<name>A0ABT9MTH7_9ACTN</name>
<dbReference type="CDD" id="cd15831">
    <property type="entry name" value="BTAD"/>
    <property type="match status" value="1"/>
</dbReference>
<dbReference type="RefSeq" id="WP_306829980.1">
    <property type="nucleotide sequence ID" value="NZ_JAUSRA010000001.1"/>
</dbReference>
<reference evidence="6 7" key="1">
    <citation type="submission" date="2023-07" db="EMBL/GenBank/DDBJ databases">
        <title>Sequencing the genomes of 1000 actinobacteria strains.</title>
        <authorList>
            <person name="Klenk H.-P."/>
        </authorList>
    </citation>
    <scope>NUCLEOTIDE SEQUENCE [LARGE SCALE GENOMIC DNA]</scope>
    <source>
        <strain evidence="6 7">DSM 44710</strain>
    </source>
</reference>
<organism evidence="6 7">
    <name type="scientific">Catenuloplanes nepalensis</name>
    <dbReference type="NCBI Taxonomy" id="587533"/>
    <lineage>
        <taxon>Bacteria</taxon>
        <taxon>Bacillati</taxon>
        <taxon>Actinomycetota</taxon>
        <taxon>Actinomycetes</taxon>
        <taxon>Micromonosporales</taxon>
        <taxon>Micromonosporaceae</taxon>
        <taxon>Catenuloplanes</taxon>
    </lineage>
</organism>
<sequence length="992" mass="107430">MSAGRFEYRVLGALEVWWDGAPVRVGGPRHRALLAALLARAGTVVSAAALAEMLWESPGPRATELVYVRVAELRRAMRGISGRAVTELETHDQGYLLRVPEDAIDRWRFERSVAEGLDAARRGDHQAAAGRQREALALWRGVAFADVADRSWVEAEAARLAELRIRAIEALGETDLAMGRDEDMIAGLVALVAEHPLNERFWEQLMRARFRAGRVGEAVATFGEARRELAERLGVEPGPELRKLHLTILNSDTAGTPATTGARRTGEPAPAFEADRAADTAPTAEPTPATGETRHTSETPAAAETRRSAGTRGTADARRPAKARQLTSFVGRERELATVDRLLATHRLVTVTGVGGVGKTRLAAEIAARSPNAWLVELAALEQPDLLPDVVGDALGLPSHRARPRADLITGHLRNVDGLLILDNCEHLMDAAAAFAATLLSACPGVRVLATSRERLAITGEALLPLHGLEVHDARKAGLAPAVRLFVERAAAVDPGFALTDETAAAIVASCRKLDGLPLAIELAAARMNAFAPDELAARLDDRFVLLDRGDRTAAPRHRTLHAVVDWSYRLLADDERRLFTLLSVFAGRFGLDWAEQLAADLFPPATTARLIAALVDKSLLLRESGRYRMLETLRAYGLEQLAAQKTLAAARDRHAALVAGLADTLWNERVGNARNRWMHLLDTTMEQFRAAMEWAVARDDAATAMRIAAALCTFWHSRGQYVVGRRWTTLALTAKGTAPPAVHARALSGLSLLTSMQGDLAVSRTTGQEAATIFKQINDLRGYGLALRRLATAEGFGGSIDRADALSAESHAVAVTADWPWLLGWTLTQQGLSASARGDWPRAAGLSAEAETHLRDAGDPEALAYARLLHAEAARNIDGPLAGADGLCQALRALAGERLLWGMSLALFYTALVYGDLDRPRQEVTLLAAGHELRRTTGGGFFFWLADLQQQRLAHLRKTLGDEEFDARWEFGRTRPVTGLVDEVCADLKVA</sequence>
<evidence type="ECO:0000259" key="5">
    <source>
        <dbReference type="PROSITE" id="PS51755"/>
    </source>
</evidence>
<dbReference type="SMART" id="SM00862">
    <property type="entry name" value="Trans_reg_C"/>
    <property type="match status" value="1"/>
</dbReference>
<dbReference type="SUPFAM" id="SSF46894">
    <property type="entry name" value="C-terminal effector domain of the bipartite response regulators"/>
    <property type="match status" value="1"/>
</dbReference>
<dbReference type="InterPro" id="IPR027417">
    <property type="entry name" value="P-loop_NTPase"/>
</dbReference>
<evidence type="ECO:0000256" key="2">
    <source>
        <dbReference type="ARBA" id="ARBA00023125"/>
    </source>
</evidence>
<dbReference type="EMBL" id="JAUSRA010000001">
    <property type="protein sequence ID" value="MDP9794741.1"/>
    <property type="molecule type" value="Genomic_DNA"/>
</dbReference>
<dbReference type="SUPFAM" id="SSF52540">
    <property type="entry name" value="P-loop containing nucleoside triphosphate hydrolases"/>
    <property type="match status" value="1"/>
</dbReference>
<evidence type="ECO:0000256" key="1">
    <source>
        <dbReference type="ARBA" id="ARBA00005820"/>
    </source>
</evidence>
<dbReference type="InterPro" id="IPR016032">
    <property type="entry name" value="Sig_transdc_resp-reg_C-effctor"/>
</dbReference>
<feature type="domain" description="OmpR/PhoB-type" evidence="5">
    <location>
        <begin position="1"/>
        <end position="99"/>
    </location>
</feature>
<dbReference type="PROSITE" id="PS51755">
    <property type="entry name" value="OMPR_PHOB"/>
    <property type="match status" value="1"/>
</dbReference>
<comment type="caution">
    <text evidence="6">The sequence shown here is derived from an EMBL/GenBank/DDBJ whole genome shotgun (WGS) entry which is preliminary data.</text>
</comment>
<dbReference type="Gene3D" id="3.40.50.300">
    <property type="entry name" value="P-loop containing nucleotide triphosphate hydrolases"/>
    <property type="match status" value="1"/>
</dbReference>
<dbReference type="PANTHER" id="PTHR47691">
    <property type="entry name" value="REGULATOR-RELATED"/>
    <property type="match status" value="1"/>
</dbReference>
<evidence type="ECO:0000256" key="4">
    <source>
        <dbReference type="SAM" id="MobiDB-lite"/>
    </source>
</evidence>
<dbReference type="Proteomes" id="UP001240984">
    <property type="component" value="Unassembled WGS sequence"/>
</dbReference>
<protein>
    <submittedName>
        <fullName evidence="6">ATPase/DNA-binding SARP family transcriptional activator</fullName>
    </submittedName>
</protein>
<dbReference type="InterPro" id="IPR005158">
    <property type="entry name" value="BTAD"/>
</dbReference>
<dbReference type="Pfam" id="PF00486">
    <property type="entry name" value="Trans_reg_C"/>
    <property type="match status" value="1"/>
</dbReference>
<dbReference type="InterPro" id="IPR011990">
    <property type="entry name" value="TPR-like_helical_dom_sf"/>
</dbReference>
<feature type="DNA-binding region" description="OmpR/PhoB-type" evidence="3">
    <location>
        <begin position="1"/>
        <end position="99"/>
    </location>
</feature>
<dbReference type="Gene3D" id="1.25.40.10">
    <property type="entry name" value="Tetratricopeptide repeat domain"/>
    <property type="match status" value="2"/>
</dbReference>
<dbReference type="Gene3D" id="1.10.10.10">
    <property type="entry name" value="Winged helix-like DNA-binding domain superfamily/Winged helix DNA-binding domain"/>
    <property type="match status" value="1"/>
</dbReference>
<accession>A0ABT9MTH7</accession>
<dbReference type="PRINTS" id="PR00364">
    <property type="entry name" value="DISEASERSIST"/>
</dbReference>
<evidence type="ECO:0000256" key="3">
    <source>
        <dbReference type="PROSITE-ProRule" id="PRU01091"/>
    </source>
</evidence>
<feature type="compositionally biased region" description="Low complexity" evidence="4">
    <location>
        <begin position="279"/>
        <end position="291"/>
    </location>
</feature>
<keyword evidence="7" id="KW-1185">Reference proteome</keyword>
<dbReference type="SUPFAM" id="SSF48452">
    <property type="entry name" value="TPR-like"/>
    <property type="match status" value="1"/>
</dbReference>
<keyword evidence="2 3" id="KW-0238">DNA-binding</keyword>
<gene>
    <name evidence="6" type="ORF">J2S43_003253</name>
</gene>
<comment type="similarity">
    <text evidence="1">Belongs to the AfsR/DnrI/RedD regulatory family.</text>
</comment>
<evidence type="ECO:0000313" key="7">
    <source>
        <dbReference type="Proteomes" id="UP001240984"/>
    </source>
</evidence>
<dbReference type="Pfam" id="PF03704">
    <property type="entry name" value="BTAD"/>
    <property type="match status" value="1"/>
</dbReference>
<dbReference type="InterPro" id="IPR001867">
    <property type="entry name" value="OmpR/PhoB-type_DNA-bd"/>
</dbReference>
<feature type="compositionally biased region" description="Low complexity" evidence="4">
    <location>
        <begin position="253"/>
        <end position="263"/>
    </location>
</feature>
<dbReference type="InterPro" id="IPR036388">
    <property type="entry name" value="WH-like_DNA-bd_sf"/>
</dbReference>